<accession>A0ABS9Q9K1</accession>
<proteinExistence type="predicted"/>
<keyword evidence="6" id="KW-1185">Reference proteome</keyword>
<evidence type="ECO:0000313" key="5">
    <source>
        <dbReference type="EMBL" id="MCG7504087.1"/>
    </source>
</evidence>
<keyword evidence="3" id="KW-0804">Transcription</keyword>
<dbReference type="PANTHER" id="PTHR33164">
    <property type="entry name" value="TRANSCRIPTIONAL REGULATOR, MARR FAMILY"/>
    <property type="match status" value="1"/>
</dbReference>
<dbReference type="PROSITE" id="PS50995">
    <property type="entry name" value="HTH_MARR_2"/>
    <property type="match status" value="1"/>
</dbReference>
<reference evidence="5 6" key="1">
    <citation type="submission" date="2022-02" db="EMBL/GenBank/DDBJ databases">
        <title>Draft genome sequence of Mezorhizobium retamae strain IRAMC:0171 isolated from Retama raetam nodules.</title>
        <authorList>
            <person name="Bengaied R."/>
            <person name="Sbissi I."/>
            <person name="Huber K."/>
            <person name="Ghodbane F."/>
            <person name="Nouioui I."/>
            <person name="Tarhouni M."/>
            <person name="Gtari M."/>
        </authorList>
    </citation>
    <scope>NUCLEOTIDE SEQUENCE [LARGE SCALE GENOMIC DNA]</scope>
    <source>
        <strain evidence="5 6">IRAMC:0171</strain>
    </source>
</reference>
<evidence type="ECO:0000256" key="1">
    <source>
        <dbReference type="ARBA" id="ARBA00023015"/>
    </source>
</evidence>
<dbReference type="PRINTS" id="PR00598">
    <property type="entry name" value="HTHMARR"/>
</dbReference>
<gene>
    <name evidence="5" type="ORF">L4923_03550</name>
</gene>
<keyword evidence="2" id="KW-0238">DNA-binding</keyword>
<dbReference type="SMART" id="SM00347">
    <property type="entry name" value="HTH_MARR"/>
    <property type="match status" value="1"/>
</dbReference>
<sequence length="154" mass="16708">MFELASTPIGLDLAQTAKIVRRAFDDAMVAKGGSLPVWSVLISVKSRQFGHQRELAESVGIQGATLTHHLNAMEADGLVTRRRDPANRRKHLVELTPSGEALFLRLRDTAIAFDRQLRAGLALGEIDAARSILARLRANVGGESLEVQESGADQ</sequence>
<dbReference type="CDD" id="cd00090">
    <property type="entry name" value="HTH_ARSR"/>
    <property type="match status" value="1"/>
</dbReference>
<dbReference type="InterPro" id="IPR036388">
    <property type="entry name" value="WH-like_DNA-bd_sf"/>
</dbReference>
<dbReference type="InterPro" id="IPR000835">
    <property type="entry name" value="HTH_MarR-typ"/>
</dbReference>
<dbReference type="Pfam" id="PF01047">
    <property type="entry name" value="MarR"/>
    <property type="match status" value="1"/>
</dbReference>
<dbReference type="EMBL" id="JAKREW010000002">
    <property type="protein sequence ID" value="MCG7504087.1"/>
    <property type="molecule type" value="Genomic_DNA"/>
</dbReference>
<name>A0ABS9Q9K1_9HYPH</name>
<dbReference type="InterPro" id="IPR036390">
    <property type="entry name" value="WH_DNA-bd_sf"/>
</dbReference>
<dbReference type="RefSeq" id="WP_239362107.1">
    <property type="nucleotide sequence ID" value="NZ_JAKREW010000002.1"/>
</dbReference>
<evidence type="ECO:0000313" key="6">
    <source>
        <dbReference type="Proteomes" id="UP001201701"/>
    </source>
</evidence>
<keyword evidence="1" id="KW-0805">Transcription regulation</keyword>
<feature type="domain" description="HTH marR-type" evidence="4">
    <location>
        <begin position="6"/>
        <end position="138"/>
    </location>
</feature>
<protein>
    <submittedName>
        <fullName evidence="5">MarR family winged helix-turn-helix transcriptional regulator</fullName>
    </submittedName>
</protein>
<organism evidence="5 6">
    <name type="scientific">Mesorhizobium retamae</name>
    <dbReference type="NCBI Taxonomy" id="2912854"/>
    <lineage>
        <taxon>Bacteria</taxon>
        <taxon>Pseudomonadati</taxon>
        <taxon>Pseudomonadota</taxon>
        <taxon>Alphaproteobacteria</taxon>
        <taxon>Hyphomicrobiales</taxon>
        <taxon>Phyllobacteriaceae</taxon>
        <taxon>Mesorhizobium</taxon>
    </lineage>
</organism>
<comment type="caution">
    <text evidence="5">The sequence shown here is derived from an EMBL/GenBank/DDBJ whole genome shotgun (WGS) entry which is preliminary data.</text>
</comment>
<dbReference type="InterPro" id="IPR039422">
    <property type="entry name" value="MarR/SlyA-like"/>
</dbReference>
<dbReference type="Gene3D" id="1.10.10.10">
    <property type="entry name" value="Winged helix-like DNA-binding domain superfamily/Winged helix DNA-binding domain"/>
    <property type="match status" value="1"/>
</dbReference>
<evidence type="ECO:0000256" key="2">
    <source>
        <dbReference type="ARBA" id="ARBA00023125"/>
    </source>
</evidence>
<dbReference type="PANTHER" id="PTHR33164:SF64">
    <property type="entry name" value="TRANSCRIPTIONAL REGULATOR SLYA"/>
    <property type="match status" value="1"/>
</dbReference>
<evidence type="ECO:0000256" key="3">
    <source>
        <dbReference type="ARBA" id="ARBA00023163"/>
    </source>
</evidence>
<dbReference type="SUPFAM" id="SSF46785">
    <property type="entry name" value="Winged helix' DNA-binding domain"/>
    <property type="match status" value="1"/>
</dbReference>
<dbReference type="Proteomes" id="UP001201701">
    <property type="component" value="Unassembled WGS sequence"/>
</dbReference>
<dbReference type="InterPro" id="IPR011991">
    <property type="entry name" value="ArsR-like_HTH"/>
</dbReference>
<evidence type="ECO:0000259" key="4">
    <source>
        <dbReference type="PROSITE" id="PS50995"/>
    </source>
</evidence>